<dbReference type="CDD" id="cd02440">
    <property type="entry name" value="AdoMet_MTases"/>
    <property type="match status" value="1"/>
</dbReference>
<dbReference type="EMBL" id="JBHSMS010000028">
    <property type="protein sequence ID" value="MFC5511232.1"/>
    <property type="molecule type" value="Genomic_DNA"/>
</dbReference>
<dbReference type="SUPFAM" id="SSF53335">
    <property type="entry name" value="S-adenosyl-L-methionine-dependent methyltransferases"/>
    <property type="match status" value="1"/>
</dbReference>
<dbReference type="Proteomes" id="UP001596031">
    <property type="component" value="Unassembled WGS sequence"/>
</dbReference>
<dbReference type="InterPro" id="IPR029063">
    <property type="entry name" value="SAM-dependent_MTases_sf"/>
</dbReference>
<dbReference type="PANTHER" id="PTHR18895:SF74">
    <property type="entry name" value="MTRF1L RELEASE FACTOR GLUTAMINE METHYLTRANSFERASE"/>
    <property type="match status" value="1"/>
</dbReference>
<evidence type="ECO:0000256" key="1">
    <source>
        <dbReference type="ARBA" id="ARBA00022603"/>
    </source>
</evidence>
<comment type="caution">
    <text evidence="4">The sequence shown here is derived from an EMBL/GenBank/DDBJ whole genome shotgun (WGS) entry which is preliminary data.</text>
</comment>
<organism evidence="4 5">
    <name type="scientific">Massilia jejuensis</name>
    <dbReference type="NCBI Taxonomy" id="648894"/>
    <lineage>
        <taxon>Bacteria</taxon>
        <taxon>Pseudomonadati</taxon>
        <taxon>Pseudomonadota</taxon>
        <taxon>Betaproteobacteria</taxon>
        <taxon>Burkholderiales</taxon>
        <taxon>Oxalobacteraceae</taxon>
        <taxon>Telluria group</taxon>
        <taxon>Massilia</taxon>
    </lineage>
</organism>
<evidence type="ECO:0000256" key="2">
    <source>
        <dbReference type="ARBA" id="ARBA00022691"/>
    </source>
</evidence>
<dbReference type="GO" id="GO:0032259">
    <property type="term" value="P:methylation"/>
    <property type="evidence" value="ECO:0007669"/>
    <property type="project" value="UniProtKB-KW"/>
</dbReference>
<reference evidence="5" key="1">
    <citation type="journal article" date="2019" name="Int. J. Syst. Evol. Microbiol.">
        <title>The Global Catalogue of Microorganisms (GCM) 10K type strain sequencing project: providing services to taxonomists for standard genome sequencing and annotation.</title>
        <authorList>
            <consortium name="The Broad Institute Genomics Platform"/>
            <consortium name="The Broad Institute Genome Sequencing Center for Infectious Disease"/>
            <person name="Wu L."/>
            <person name="Ma J."/>
        </authorList>
    </citation>
    <scope>NUCLEOTIDE SEQUENCE [LARGE SCALE GENOMIC DNA]</scope>
    <source>
        <strain evidence="5">CCUG 38813</strain>
    </source>
</reference>
<dbReference type="InterPro" id="IPR050320">
    <property type="entry name" value="N5-glutamine_MTase"/>
</dbReference>
<dbReference type="GO" id="GO:0008168">
    <property type="term" value="F:methyltransferase activity"/>
    <property type="evidence" value="ECO:0007669"/>
    <property type="project" value="UniProtKB-KW"/>
</dbReference>
<keyword evidence="1 4" id="KW-0808">Transferase</keyword>
<name>A0ABW0PI98_9BURK</name>
<keyword evidence="2" id="KW-0949">S-adenosyl-L-methionine</keyword>
<dbReference type="InterPro" id="IPR007848">
    <property type="entry name" value="Small_mtfrase_dom"/>
</dbReference>
<sequence length="322" mass="34818">MTATTIDTDALLALGQALQRAGYQFTTVTPATHRRVNGRPDNARARDLRGVFGWSRPVEEATLPAQTVALMRRAGVLAEKDGQLRAAVRASTIGPRLYFHSSFPTRDEDAVFFGPDTYRYVAALKRAMETIAPPRRAVDIGTGGGPGAIEVAARFPACETIAADINDRALELAGVNARLAGATNVQARHSDLLKDLDGDFDLVLSNPPFILDPDKLRYRHGGDMRGAGLSLQIVEAALERLRPGGSLLLYTGIAIVDGRDEFLATIRPQLEAACATWTYEELDPDIFGGQLDSDGYEEVERIAAVWLHAVKRTDGPPAAGRE</sequence>
<dbReference type="Gene3D" id="3.40.50.150">
    <property type="entry name" value="Vaccinia Virus protein VP39"/>
    <property type="match status" value="1"/>
</dbReference>
<proteinExistence type="predicted"/>
<keyword evidence="5" id="KW-1185">Reference proteome</keyword>
<gene>
    <name evidence="4" type="ORF">ACFPOU_08845</name>
</gene>
<feature type="domain" description="Methyltransferase small" evidence="3">
    <location>
        <begin position="133"/>
        <end position="249"/>
    </location>
</feature>
<dbReference type="InterPro" id="IPR002052">
    <property type="entry name" value="DNA_methylase_N6_adenine_CS"/>
</dbReference>
<keyword evidence="1 4" id="KW-0489">Methyltransferase</keyword>
<dbReference type="RefSeq" id="WP_379719596.1">
    <property type="nucleotide sequence ID" value="NZ_JBHSMS010000028.1"/>
</dbReference>
<protein>
    <submittedName>
        <fullName evidence="4">Methyltransferase</fullName>
    </submittedName>
</protein>
<dbReference type="Pfam" id="PF05175">
    <property type="entry name" value="MTS"/>
    <property type="match status" value="1"/>
</dbReference>
<dbReference type="PANTHER" id="PTHR18895">
    <property type="entry name" value="HEMK METHYLTRANSFERASE"/>
    <property type="match status" value="1"/>
</dbReference>
<evidence type="ECO:0000259" key="3">
    <source>
        <dbReference type="Pfam" id="PF05175"/>
    </source>
</evidence>
<evidence type="ECO:0000313" key="4">
    <source>
        <dbReference type="EMBL" id="MFC5511232.1"/>
    </source>
</evidence>
<evidence type="ECO:0000313" key="5">
    <source>
        <dbReference type="Proteomes" id="UP001596031"/>
    </source>
</evidence>
<dbReference type="PROSITE" id="PS00092">
    <property type="entry name" value="N6_MTASE"/>
    <property type="match status" value="1"/>
</dbReference>
<accession>A0ABW0PI98</accession>